<evidence type="ECO:0000259" key="2">
    <source>
        <dbReference type="PROSITE" id="PS50053"/>
    </source>
</evidence>
<comment type="caution">
    <text evidence="3">The sequence shown here is derived from an EMBL/GenBank/DDBJ whole genome shotgun (WGS) entry which is preliminary data.</text>
</comment>
<reference evidence="3 4" key="1">
    <citation type="journal article" date="2024" name="Nat. Commun.">
        <title>Phylogenomics reveals the evolutionary origins of lichenization in chlorophyte algae.</title>
        <authorList>
            <person name="Puginier C."/>
            <person name="Libourel C."/>
            <person name="Otte J."/>
            <person name="Skaloud P."/>
            <person name="Haon M."/>
            <person name="Grisel S."/>
            <person name="Petersen M."/>
            <person name="Berrin J.G."/>
            <person name="Delaux P.M."/>
            <person name="Dal Grande F."/>
            <person name="Keller J."/>
        </authorList>
    </citation>
    <scope>NUCLEOTIDE SEQUENCE [LARGE SCALE GENOMIC DNA]</scope>
    <source>
        <strain evidence="3 4">SAG 2145</strain>
    </source>
</reference>
<dbReference type="SUPFAM" id="SSF54236">
    <property type="entry name" value="Ubiquitin-like"/>
    <property type="match status" value="1"/>
</dbReference>
<gene>
    <name evidence="3" type="ORF">WJX74_009195</name>
</gene>
<evidence type="ECO:0000313" key="4">
    <source>
        <dbReference type="Proteomes" id="UP001438707"/>
    </source>
</evidence>
<proteinExistence type="predicted"/>
<feature type="domain" description="Ubiquitin-like" evidence="2">
    <location>
        <begin position="11"/>
        <end position="67"/>
    </location>
</feature>
<dbReference type="Gene3D" id="3.10.20.90">
    <property type="entry name" value="Phosphatidylinositol 3-kinase Catalytic Subunit, Chain A, domain 1"/>
    <property type="match status" value="1"/>
</dbReference>
<dbReference type="InterPro" id="IPR029071">
    <property type="entry name" value="Ubiquitin-like_domsf"/>
</dbReference>
<feature type="region of interest" description="Disordered" evidence="1">
    <location>
        <begin position="100"/>
        <end position="208"/>
    </location>
</feature>
<evidence type="ECO:0000256" key="1">
    <source>
        <dbReference type="SAM" id="MobiDB-lite"/>
    </source>
</evidence>
<dbReference type="InterPro" id="IPR000626">
    <property type="entry name" value="Ubiquitin-like_dom"/>
</dbReference>
<protein>
    <recommendedName>
        <fullName evidence="2">Ubiquitin-like domain-containing protein</fullName>
    </recommendedName>
</protein>
<dbReference type="SMART" id="SM00213">
    <property type="entry name" value="UBQ"/>
    <property type="match status" value="1"/>
</dbReference>
<feature type="compositionally biased region" description="Low complexity" evidence="1">
    <location>
        <begin position="278"/>
        <end position="329"/>
    </location>
</feature>
<dbReference type="AlphaFoldDB" id="A0AAW1RCA8"/>
<feature type="region of interest" description="Disordered" evidence="1">
    <location>
        <begin position="275"/>
        <end position="344"/>
    </location>
</feature>
<name>A0AAW1RCA8_9CHLO</name>
<accession>A0AAW1RCA8</accession>
<feature type="compositionally biased region" description="Low complexity" evidence="1">
    <location>
        <begin position="144"/>
        <end position="172"/>
    </location>
</feature>
<dbReference type="EMBL" id="JALJOS010000014">
    <property type="protein sequence ID" value="KAK9831245.1"/>
    <property type="molecule type" value="Genomic_DNA"/>
</dbReference>
<dbReference type="PROSITE" id="PS50053">
    <property type="entry name" value="UBIQUITIN_2"/>
    <property type="match status" value="1"/>
</dbReference>
<keyword evidence="4" id="KW-1185">Reference proteome</keyword>
<organism evidence="3 4">
    <name type="scientific">Apatococcus lobatus</name>
    <dbReference type="NCBI Taxonomy" id="904363"/>
    <lineage>
        <taxon>Eukaryota</taxon>
        <taxon>Viridiplantae</taxon>
        <taxon>Chlorophyta</taxon>
        <taxon>core chlorophytes</taxon>
        <taxon>Trebouxiophyceae</taxon>
        <taxon>Chlorellales</taxon>
        <taxon>Chlorellaceae</taxon>
        <taxon>Apatococcus</taxon>
    </lineage>
</organism>
<evidence type="ECO:0000313" key="3">
    <source>
        <dbReference type="EMBL" id="KAK9831245.1"/>
    </source>
</evidence>
<dbReference type="Proteomes" id="UP001438707">
    <property type="component" value="Unassembled WGS sequence"/>
</dbReference>
<feature type="compositionally biased region" description="Polar residues" evidence="1">
    <location>
        <begin position="129"/>
        <end position="143"/>
    </location>
</feature>
<feature type="compositionally biased region" description="Low complexity" evidence="1">
    <location>
        <begin position="182"/>
        <end position="192"/>
    </location>
</feature>
<sequence length="400" mass="40939">MSASFQPPEELSLLVKNPAGAADAQVRVPAGATVGDVKRTLSREYSGNPDPSLQTVIYAGKVLKDERVKLTDVARQALEAGAPLSIHLVVKQPAQAAASRAGTGSVAPRASQGSSGFDTNAFDRGATAGASSHSPSTQAGNSEQQQQQQQQQHGLNGAAAQWPFPWAQPIPAGMAQFPGAVGPASGPTTSGASPGGSGPGFGQVQNGAQPHMHAVPLQWQQLPEFPGQAALPQHFPGLPAGFPAGVPQMMPFQHVGPQPVMALSMPPQFPQPFPWAMPLPAIQPQAGPQPGAPTIPASNPSNPHASSSSLPSASTAAAGSSTVPSSTQTPPQPNGVPATSGLPQAGIPLRQAQVGQIRVPIQTLPQMGFLQYHTYILATIPVEQSLGAVPRADIPPQDTT</sequence>